<accession>A0A4S8LJY3</accession>
<dbReference type="OrthoDB" id="3014797at2759"/>
<name>A0A4S8LJY3_DENBC</name>
<evidence type="ECO:0000313" key="1">
    <source>
        <dbReference type="EMBL" id="THU88958.1"/>
    </source>
</evidence>
<reference evidence="1 2" key="1">
    <citation type="journal article" date="2019" name="Nat. Ecol. Evol.">
        <title>Megaphylogeny resolves global patterns of mushroom evolution.</title>
        <authorList>
            <person name="Varga T."/>
            <person name="Krizsan K."/>
            <person name="Foldi C."/>
            <person name="Dima B."/>
            <person name="Sanchez-Garcia M."/>
            <person name="Sanchez-Ramirez S."/>
            <person name="Szollosi G.J."/>
            <person name="Szarkandi J.G."/>
            <person name="Papp V."/>
            <person name="Albert L."/>
            <person name="Andreopoulos W."/>
            <person name="Angelini C."/>
            <person name="Antonin V."/>
            <person name="Barry K.W."/>
            <person name="Bougher N.L."/>
            <person name="Buchanan P."/>
            <person name="Buyck B."/>
            <person name="Bense V."/>
            <person name="Catcheside P."/>
            <person name="Chovatia M."/>
            <person name="Cooper J."/>
            <person name="Damon W."/>
            <person name="Desjardin D."/>
            <person name="Finy P."/>
            <person name="Geml J."/>
            <person name="Haridas S."/>
            <person name="Hughes K."/>
            <person name="Justo A."/>
            <person name="Karasinski D."/>
            <person name="Kautmanova I."/>
            <person name="Kiss B."/>
            <person name="Kocsube S."/>
            <person name="Kotiranta H."/>
            <person name="LaButti K.M."/>
            <person name="Lechner B.E."/>
            <person name="Liimatainen K."/>
            <person name="Lipzen A."/>
            <person name="Lukacs Z."/>
            <person name="Mihaltcheva S."/>
            <person name="Morgado L.N."/>
            <person name="Niskanen T."/>
            <person name="Noordeloos M.E."/>
            <person name="Ohm R.A."/>
            <person name="Ortiz-Santana B."/>
            <person name="Ovrebo C."/>
            <person name="Racz N."/>
            <person name="Riley R."/>
            <person name="Savchenko A."/>
            <person name="Shiryaev A."/>
            <person name="Soop K."/>
            <person name="Spirin V."/>
            <person name="Szebenyi C."/>
            <person name="Tomsovsky M."/>
            <person name="Tulloss R.E."/>
            <person name="Uehling J."/>
            <person name="Grigoriev I.V."/>
            <person name="Vagvolgyi C."/>
            <person name="Papp T."/>
            <person name="Martin F.M."/>
            <person name="Miettinen O."/>
            <person name="Hibbett D.S."/>
            <person name="Nagy L.G."/>
        </authorList>
    </citation>
    <scope>NUCLEOTIDE SEQUENCE [LARGE SCALE GENOMIC DNA]</scope>
    <source>
        <strain evidence="1 2">CBS 962.96</strain>
    </source>
</reference>
<gene>
    <name evidence="1" type="ORF">K435DRAFT_803121</name>
</gene>
<dbReference type="Proteomes" id="UP000297245">
    <property type="component" value="Unassembled WGS sequence"/>
</dbReference>
<sequence length="336" mass="38420">MPTYAYTRSSSKVYSVTELLCMIAGKSQYSKLINLALVSKRTKDIVDYVVRDRIQTSMSPYFSSPDHLKNFFFLLESTNSIVLGSVPLLVAGLPVPDDRTLMIATSVMYEKPWDYWEESFGWKRLDRSPGIARQVSSVTSFSINDRTIHFISTPRLFPINVLGTFHDTGSMNFMTSTRLYVGYPELTMNFLSSQITGNKVGWQMGWGMLRDFKQPPSWVPGVPCLLEPISWRESPDVSFLSWGGFRTHKRVDHELPKECDKYEMKFRTFCPCTKCHCGRITDERADIRELVCGLYGAWDLLQGKVLDIEAQGETFMVRRDQRGVLRVIPPTAKPCL</sequence>
<evidence type="ECO:0000313" key="2">
    <source>
        <dbReference type="Proteomes" id="UP000297245"/>
    </source>
</evidence>
<dbReference type="AlphaFoldDB" id="A0A4S8LJY3"/>
<dbReference type="EMBL" id="ML179388">
    <property type="protein sequence ID" value="THU88958.1"/>
    <property type="molecule type" value="Genomic_DNA"/>
</dbReference>
<keyword evidence="2" id="KW-1185">Reference proteome</keyword>
<protein>
    <submittedName>
        <fullName evidence="1">Uncharacterized protein</fullName>
    </submittedName>
</protein>
<organism evidence="1 2">
    <name type="scientific">Dendrothele bispora (strain CBS 962.96)</name>
    <dbReference type="NCBI Taxonomy" id="1314807"/>
    <lineage>
        <taxon>Eukaryota</taxon>
        <taxon>Fungi</taxon>
        <taxon>Dikarya</taxon>
        <taxon>Basidiomycota</taxon>
        <taxon>Agaricomycotina</taxon>
        <taxon>Agaricomycetes</taxon>
        <taxon>Agaricomycetidae</taxon>
        <taxon>Agaricales</taxon>
        <taxon>Agaricales incertae sedis</taxon>
        <taxon>Dendrothele</taxon>
    </lineage>
</organism>
<proteinExistence type="predicted"/>